<dbReference type="SMART" id="SM00849">
    <property type="entry name" value="Lactamase_B"/>
    <property type="match status" value="1"/>
</dbReference>
<dbReference type="Gene3D" id="3.40.50.360">
    <property type="match status" value="1"/>
</dbReference>
<accession>A0ABN1IVA2</accession>
<dbReference type="InterPro" id="IPR001226">
    <property type="entry name" value="Flavodoxin_CS"/>
</dbReference>
<dbReference type="Pfam" id="PF19583">
    <property type="entry name" value="ODP"/>
    <property type="match status" value="1"/>
</dbReference>
<dbReference type="CDD" id="cd07709">
    <property type="entry name" value="flavodiiron_proteins_MBL-fold"/>
    <property type="match status" value="1"/>
</dbReference>
<comment type="caution">
    <text evidence="3">The sequence shown here is derived from an EMBL/GenBank/DDBJ whole genome shotgun (WGS) entry which is preliminary data.</text>
</comment>
<dbReference type="InterPro" id="IPR045761">
    <property type="entry name" value="ODP_dom"/>
</dbReference>
<dbReference type="RefSeq" id="WP_343767939.1">
    <property type="nucleotide sequence ID" value="NZ_BAAACF010000001.1"/>
</dbReference>
<evidence type="ECO:0000256" key="1">
    <source>
        <dbReference type="ARBA" id="ARBA00007121"/>
    </source>
</evidence>
<proteinExistence type="inferred from homology"/>
<dbReference type="SUPFAM" id="SSF56281">
    <property type="entry name" value="Metallo-hydrolase/oxidoreductase"/>
    <property type="match status" value="1"/>
</dbReference>
<dbReference type="Gene3D" id="3.60.15.10">
    <property type="entry name" value="Ribonuclease Z/Hydroxyacylglutathione hydrolase-like"/>
    <property type="match status" value="1"/>
</dbReference>
<protein>
    <submittedName>
        <fullName evidence="3">FprA family A-type flavoprotein</fullName>
    </submittedName>
</protein>
<dbReference type="EMBL" id="BAAACF010000001">
    <property type="protein sequence ID" value="GAA0721887.1"/>
    <property type="molecule type" value="Genomic_DNA"/>
</dbReference>
<name>A0ABN1IVA2_9CLOT</name>
<keyword evidence="4" id="KW-1185">Reference proteome</keyword>
<reference evidence="3 4" key="1">
    <citation type="journal article" date="2019" name="Int. J. Syst. Evol. Microbiol.">
        <title>The Global Catalogue of Microorganisms (GCM) 10K type strain sequencing project: providing services to taxonomists for standard genome sequencing and annotation.</title>
        <authorList>
            <consortium name="The Broad Institute Genomics Platform"/>
            <consortium name="The Broad Institute Genome Sequencing Center for Infectious Disease"/>
            <person name="Wu L."/>
            <person name="Ma J."/>
        </authorList>
    </citation>
    <scope>NUCLEOTIDE SEQUENCE [LARGE SCALE GENOMIC DNA]</scope>
    <source>
        <strain evidence="3 4">JCM 1405</strain>
    </source>
</reference>
<dbReference type="InterPro" id="IPR001279">
    <property type="entry name" value="Metallo-B-lactamas"/>
</dbReference>
<evidence type="ECO:0000313" key="3">
    <source>
        <dbReference type="EMBL" id="GAA0721887.1"/>
    </source>
</evidence>
<sequence>MRNIKLKENIYWIGVKNPELRVFDIIMETKKGTTYNAYVIDDEKIAVLDAVKDGYYEEFKENLIEVIGDRKVDYLIVHHTELDHTGIISQFIDDYPEVQIVCSRAASVYLKDILNKEANIVVAGEDINLGETTLKFIGAPNLHWPDTMFTYVKERDILFSCDFLGCHYSPKGNVVAGADEDYEEEMIYYYECIMSPFPKFVLAGLEKIKDLNFDLVATSHGPLHNKENIERYIKMYREKASEALKLKDSIPVFYISAYGNTEAMAHYLISALRERGIECDAIEMTSLSPEEGADIINNSKGFLIGSPTINQDAVKPAWNLLASVIPVLNRGKISGAFGSYGWTGEGVPMMTERLKSLKLTVVEEGLRFKFVPNEEEFKKANEFIDKFVALLKC</sequence>
<dbReference type="InterPro" id="IPR008254">
    <property type="entry name" value="Flavodoxin/NO_synth"/>
</dbReference>
<dbReference type="SUPFAM" id="SSF52218">
    <property type="entry name" value="Flavoproteins"/>
    <property type="match status" value="1"/>
</dbReference>
<dbReference type="InterPro" id="IPR036866">
    <property type="entry name" value="RibonucZ/Hydroxyglut_hydro"/>
</dbReference>
<dbReference type="PIRSF" id="PIRSF005243">
    <property type="entry name" value="ROO"/>
    <property type="match status" value="1"/>
</dbReference>
<dbReference type="PANTHER" id="PTHR43717">
    <property type="entry name" value="ANAEROBIC NITRIC OXIDE REDUCTASE FLAVORUBREDOXIN"/>
    <property type="match status" value="1"/>
</dbReference>
<evidence type="ECO:0000313" key="4">
    <source>
        <dbReference type="Proteomes" id="UP001500339"/>
    </source>
</evidence>
<dbReference type="Pfam" id="PF00258">
    <property type="entry name" value="Flavodoxin_1"/>
    <property type="match status" value="1"/>
</dbReference>
<dbReference type="PANTHER" id="PTHR43717:SF1">
    <property type="entry name" value="ANAEROBIC NITRIC OXIDE REDUCTASE FLAVORUBREDOXIN"/>
    <property type="match status" value="1"/>
</dbReference>
<dbReference type="Proteomes" id="UP001500339">
    <property type="component" value="Unassembled WGS sequence"/>
</dbReference>
<dbReference type="PROSITE" id="PS00201">
    <property type="entry name" value="FLAVODOXIN"/>
    <property type="match status" value="1"/>
</dbReference>
<evidence type="ECO:0000259" key="2">
    <source>
        <dbReference type="PROSITE" id="PS50902"/>
    </source>
</evidence>
<comment type="similarity">
    <text evidence="1">In the N-terminal section; belongs to the zinc metallo-hydrolase group 3 family.</text>
</comment>
<dbReference type="InterPro" id="IPR016440">
    <property type="entry name" value="Rubredoxin-O_OxRdtase"/>
</dbReference>
<organism evidence="3 4">
    <name type="scientific">Clostridium malenominatum</name>
    <dbReference type="NCBI Taxonomy" id="1539"/>
    <lineage>
        <taxon>Bacteria</taxon>
        <taxon>Bacillati</taxon>
        <taxon>Bacillota</taxon>
        <taxon>Clostridia</taxon>
        <taxon>Eubacteriales</taxon>
        <taxon>Clostridiaceae</taxon>
        <taxon>Clostridium</taxon>
    </lineage>
</organism>
<feature type="domain" description="Flavodoxin-like" evidence="2">
    <location>
        <begin position="250"/>
        <end position="388"/>
    </location>
</feature>
<gene>
    <name evidence="3" type="ORF">GCM10008905_12800</name>
</gene>
<dbReference type="PROSITE" id="PS50902">
    <property type="entry name" value="FLAVODOXIN_LIKE"/>
    <property type="match status" value="1"/>
</dbReference>
<dbReference type="InterPro" id="IPR029039">
    <property type="entry name" value="Flavoprotein-like_sf"/>
</dbReference>